<dbReference type="KEGG" id="pbas:SMSP2_00279"/>
<proteinExistence type="predicted"/>
<gene>
    <name evidence="2" type="ORF">SMSP2_00279</name>
</gene>
<name>A0A1Q2MB40_9BACT</name>
<protein>
    <submittedName>
        <fullName evidence="2">Uncharacterized protein</fullName>
    </submittedName>
</protein>
<evidence type="ECO:0000313" key="2">
    <source>
        <dbReference type="EMBL" id="AQQ69945.1"/>
    </source>
</evidence>
<dbReference type="AlphaFoldDB" id="A0A1Q2MB40"/>
<feature type="region of interest" description="Disordered" evidence="1">
    <location>
        <begin position="1"/>
        <end position="48"/>
    </location>
</feature>
<accession>A0A1Q2MB40</accession>
<evidence type="ECO:0000313" key="3">
    <source>
        <dbReference type="Proteomes" id="UP000188181"/>
    </source>
</evidence>
<keyword evidence="3" id="KW-1185">Reference proteome</keyword>
<reference evidence="3" key="1">
    <citation type="submission" date="2017-02" db="EMBL/GenBank/DDBJ databases">
        <title>Comparative genomics and description of representatives of a novel lineage of planctomycetes thriving in anoxic sediments.</title>
        <authorList>
            <person name="Spring S."/>
            <person name="Bunk B."/>
            <person name="Sproer C."/>
        </authorList>
    </citation>
    <scope>NUCLEOTIDE SEQUENCE [LARGE SCALE GENOMIC DNA]</scope>
    <source>
        <strain evidence="3">SM-Chi-D1</strain>
    </source>
</reference>
<feature type="compositionally biased region" description="Polar residues" evidence="1">
    <location>
        <begin position="23"/>
        <end position="32"/>
    </location>
</feature>
<dbReference type="RefSeq" id="WP_186804795.1">
    <property type="nucleotide sequence ID" value="NZ_CP019646.1"/>
</dbReference>
<evidence type="ECO:0000256" key="1">
    <source>
        <dbReference type="SAM" id="MobiDB-lite"/>
    </source>
</evidence>
<dbReference type="EMBL" id="CP019646">
    <property type="protein sequence ID" value="AQQ69945.1"/>
    <property type="molecule type" value="Genomic_DNA"/>
</dbReference>
<sequence>MSLDFYRQNYLTNTRRGPAPAGNKQSKPTQTPALPESPVPINTAGRKA</sequence>
<dbReference type="Proteomes" id="UP000188181">
    <property type="component" value="Chromosome"/>
</dbReference>
<organism evidence="2 3">
    <name type="scientific">Limihaloglobus sulfuriphilus</name>
    <dbReference type="NCBI Taxonomy" id="1851148"/>
    <lineage>
        <taxon>Bacteria</taxon>
        <taxon>Pseudomonadati</taxon>
        <taxon>Planctomycetota</taxon>
        <taxon>Phycisphaerae</taxon>
        <taxon>Sedimentisphaerales</taxon>
        <taxon>Sedimentisphaeraceae</taxon>
        <taxon>Limihaloglobus</taxon>
    </lineage>
</organism>